<evidence type="ECO:0000256" key="7">
    <source>
        <dbReference type="RuleBase" id="RU363032"/>
    </source>
</evidence>
<evidence type="ECO:0000256" key="2">
    <source>
        <dbReference type="ARBA" id="ARBA00022448"/>
    </source>
</evidence>
<feature type="transmembrane region" description="Helical" evidence="7">
    <location>
        <begin position="160"/>
        <end position="183"/>
    </location>
</feature>
<feature type="transmembrane region" description="Helical" evidence="7">
    <location>
        <begin position="63"/>
        <end position="80"/>
    </location>
</feature>
<dbReference type="InterPro" id="IPR000515">
    <property type="entry name" value="MetI-like"/>
</dbReference>
<protein>
    <submittedName>
        <fullName evidence="9">ABC transporter permease</fullName>
    </submittedName>
</protein>
<sequence length="313" mass="33778">MSNGTIRGAASATAFPPETARDTAAGLASAPREEIVRETSDTHQFSVVEKPLSTFERLYNQGWIRKFVILAFLAIVWEVYGRILNNALLFPTFSATVEAFVTSIASGELPGKAWASIHVLLMGYAAGIVLAAVLTAAAITSRIGTDFLETMTSMLNPLPAIALLPLALIWFGLGNGSLIFVLVHSVTWSVALNTHSGFLSVSNTLKMVGRNYGLRGGRYVTKILVPAAFPSILTGLKIGWAFAWRTLIAAELVFGVSSGSGGLGWFIYENKNLLDIANVFAGLFTVILIGLAVENLIFRTLERHTVQRWGMQS</sequence>
<comment type="subcellular location">
    <subcellularLocation>
        <location evidence="1 7">Cell membrane</location>
        <topology evidence="1 7">Multi-pass membrane protein</topology>
    </subcellularLocation>
</comment>
<evidence type="ECO:0000256" key="5">
    <source>
        <dbReference type="ARBA" id="ARBA00022989"/>
    </source>
</evidence>
<feature type="domain" description="ABC transmembrane type-1" evidence="8">
    <location>
        <begin position="109"/>
        <end position="297"/>
    </location>
</feature>
<name>A0ABX8UU34_9BURK</name>
<dbReference type="CDD" id="cd06261">
    <property type="entry name" value="TM_PBP2"/>
    <property type="match status" value="1"/>
</dbReference>
<keyword evidence="5 7" id="KW-1133">Transmembrane helix</keyword>
<organism evidence="9 10">
    <name type="scientific">Paraburkholderia edwinii</name>
    <dbReference type="NCBI Taxonomy" id="2861782"/>
    <lineage>
        <taxon>Bacteria</taxon>
        <taxon>Pseudomonadati</taxon>
        <taxon>Pseudomonadota</taxon>
        <taxon>Betaproteobacteria</taxon>
        <taxon>Burkholderiales</taxon>
        <taxon>Burkholderiaceae</taxon>
        <taxon>Paraburkholderia</taxon>
    </lineage>
</organism>
<gene>
    <name evidence="9" type="ORF">KZJ38_22670</name>
</gene>
<dbReference type="SUPFAM" id="SSF161098">
    <property type="entry name" value="MetI-like"/>
    <property type="match status" value="1"/>
</dbReference>
<evidence type="ECO:0000256" key="1">
    <source>
        <dbReference type="ARBA" id="ARBA00004651"/>
    </source>
</evidence>
<feature type="transmembrane region" description="Helical" evidence="7">
    <location>
        <begin position="219"/>
        <end position="240"/>
    </location>
</feature>
<keyword evidence="10" id="KW-1185">Reference proteome</keyword>
<evidence type="ECO:0000313" key="9">
    <source>
        <dbReference type="EMBL" id="QYD72528.1"/>
    </source>
</evidence>
<dbReference type="Pfam" id="PF00528">
    <property type="entry name" value="BPD_transp_1"/>
    <property type="match status" value="1"/>
</dbReference>
<feature type="transmembrane region" description="Helical" evidence="7">
    <location>
        <begin position="117"/>
        <end position="139"/>
    </location>
</feature>
<keyword evidence="6 7" id="KW-0472">Membrane</keyword>
<keyword evidence="2 7" id="KW-0813">Transport</keyword>
<reference evidence="9 10" key="1">
    <citation type="submission" date="2021-07" db="EMBL/GenBank/DDBJ databases">
        <title>Paraburkholderia edwinii protects Aspergillus sp. from phenazines by acting as a toxin sponge.</title>
        <authorList>
            <person name="Dahlstrom K.M."/>
            <person name="Newman D.K."/>
        </authorList>
    </citation>
    <scope>NUCLEOTIDE SEQUENCE [LARGE SCALE GENOMIC DNA]</scope>
    <source>
        <strain evidence="9 10">Pe01</strain>
    </source>
</reference>
<evidence type="ECO:0000256" key="6">
    <source>
        <dbReference type="ARBA" id="ARBA00023136"/>
    </source>
</evidence>
<accession>A0ABX8UU34</accession>
<feature type="transmembrane region" description="Helical" evidence="7">
    <location>
        <begin position="279"/>
        <end position="298"/>
    </location>
</feature>
<dbReference type="PANTHER" id="PTHR30151:SF16">
    <property type="entry name" value="ABC TRANSPORTER PERMEASE PROTEIN"/>
    <property type="match status" value="1"/>
</dbReference>
<comment type="similarity">
    <text evidence="7">Belongs to the binding-protein-dependent transport system permease family.</text>
</comment>
<evidence type="ECO:0000313" key="10">
    <source>
        <dbReference type="Proteomes" id="UP000826462"/>
    </source>
</evidence>
<evidence type="ECO:0000259" key="8">
    <source>
        <dbReference type="PROSITE" id="PS50928"/>
    </source>
</evidence>
<dbReference type="Proteomes" id="UP000826462">
    <property type="component" value="Chromosome 2"/>
</dbReference>
<dbReference type="EMBL" id="CP080096">
    <property type="protein sequence ID" value="QYD72528.1"/>
    <property type="molecule type" value="Genomic_DNA"/>
</dbReference>
<dbReference type="Gene3D" id="1.10.3720.10">
    <property type="entry name" value="MetI-like"/>
    <property type="match status" value="1"/>
</dbReference>
<dbReference type="RefSeq" id="WP_219801951.1">
    <property type="nucleotide sequence ID" value="NZ_CP080096.1"/>
</dbReference>
<proteinExistence type="inferred from homology"/>
<keyword evidence="3" id="KW-1003">Cell membrane</keyword>
<dbReference type="InterPro" id="IPR035906">
    <property type="entry name" value="MetI-like_sf"/>
</dbReference>
<dbReference type="PROSITE" id="PS50928">
    <property type="entry name" value="ABC_TM1"/>
    <property type="match status" value="1"/>
</dbReference>
<keyword evidence="4 7" id="KW-0812">Transmembrane</keyword>
<dbReference type="PANTHER" id="PTHR30151">
    <property type="entry name" value="ALKANE SULFONATE ABC TRANSPORTER-RELATED, MEMBRANE SUBUNIT"/>
    <property type="match status" value="1"/>
</dbReference>
<evidence type="ECO:0000256" key="4">
    <source>
        <dbReference type="ARBA" id="ARBA00022692"/>
    </source>
</evidence>
<evidence type="ECO:0000256" key="3">
    <source>
        <dbReference type="ARBA" id="ARBA00022475"/>
    </source>
</evidence>